<dbReference type="PANTHER" id="PTHR19919">
    <property type="entry name" value="WD REPEAT CONTAINING PROTEIN"/>
    <property type="match status" value="1"/>
</dbReference>
<sequence length="285" mass="30150">MASSSLANLRGTGTGQVSRNHRSSTGCGRSHVAPPLRLKSDQVLTKCQNVVPSPTAWLSDAATKTASSSSVTCAASSGARRGSPSTEAASALTSPLSGNRDATSSHVRSIIYSLSYLSASPFFPPLRRQRISDVAADRAAAAGARRCICELPHSIYALPFSPTAPVLACDSFLEDLHSRVSLLSFDPIRPSAASFRALPALSFDHPYPPAKLQFNPRAATPSLPASSADMLRIWHAPLEDLSASAPPLELRPVLDNRKASSEFSAPLTGPSGRRRWPSAGPSKRR</sequence>
<accession>A0A3L6TKH3</accession>
<gene>
    <name evidence="4" type="ORF">C2845_PM01G24870</name>
</gene>
<keyword evidence="1" id="KW-0853">WD repeat</keyword>
<keyword evidence="5" id="KW-1185">Reference proteome</keyword>
<dbReference type="InterPro" id="IPR045159">
    <property type="entry name" value="DCAF7-like"/>
</dbReference>
<dbReference type="STRING" id="4540.A0A3L6TKH3"/>
<feature type="compositionally biased region" description="Basic residues" evidence="3">
    <location>
        <begin position="272"/>
        <end position="285"/>
    </location>
</feature>
<feature type="region of interest" description="Disordered" evidence="3">
    <location>
        <begin position="75"/>
        <end position="102"/>
    </location>
</feature>
<keyword evidence="2" id="KW-0677">Repeat</keyword>
<feature type="compositionally biased region" description="Polar residues" evidence="3">
    <location>
        <begin position="84"/>
        <end position="102"/>
    </location>
</feature>
<name>A0A3L6TKH3_PANMI</name>
<protein>
    <submittedName>
        <fullName evidence="4">Protein TRANSPARENT TESTA GLABRA 1</fullName>
    </submittedName>
</protein>
<feature type="region of interest" description="Disordered" evidence="3">
    <location>
        <begin position="1"/>
        <end position="34"/>
    </location>
</feature>
<dbReference type="OrthoDB" id="24670at2759"/>
<evidence type="ECO:0000256" key="1">
    <source>
        <dbReference type="ARBA" id="ARBA00022574"/>
    </source>
</evidence>
<dbReference type="AlphaFoldDB" id="A0A3L6TKH3"/>
<evidence type="ECO:0000313" key="5">
    <source>
        <dbReference type="Proteomes" id="UP000275267"/>
    </source>
</evidence>
<evidence type="ECO:0000256" key="3">
    <source>
        <dbReference type="SAM" id="MobiDB-lite"/>
    </source>
</evidence>
<reference evidence="5" key="1">
    <citation type="journal article" date="2019" name="Nat. Commun.">
        <title>The genome of broomcorn millet.</title>
        <authorList>
            <person name="Zou C."/>
            <person name="Miki D."/>
            <person name="Li D."/>
            <person name="Tang Q."/>
            <person name="Xiao L."/>
            <person name="Rajput S."/>
            <person name="Deng P."/>
            <person name="Jia W."/>
            <person name="Huang R."/>
            <person name="Zhang M."/>
            <person name="Sun Y."/>
            <person name="Hu J."/>
            <person name="Fu X."/>
            <person name="Schnable P.S."/>
            <person name="Li F."/>
            <person name="Zhang H."/>
            <person name="Feng B."/>
            <person name="Zhu X."/>
            <person name="Liu R."/>
            <person name="Schnable J.C."/>
            <person name="Zhu J.-K."/>
            <person name="Zhang H."/>
        </authorList>
    </citation>
    <scope>NUCLEOTIDE SEQUENCE [LARGE SCALE GENOMIC DNA]</scope>
</reference>
<organism evidence="4 5">
    <name type="scientific">Panicum miliaceum</name>
    <name type="common">Proso millet</name>
    <name type="synonym">Broomcorn millet</name>
    <dbReference type="NCBI Taxonomy" id="4540"/>
    <lineage>
        <taxon>Eukaryota</taxon>
        <taxon>Viridiplantae</taxon>
        <taxon>Streptophyta</taxon>
        <taxon>Embryophyta</taxon>
        <taxon>Tracheophyta</taxon>
        <taxon>Spermatophyta</taxon>
        <taxon>Magnoliopsida</taxon>
        <taxon>Liliopsida</taxon>
        <taxon>Poales</taxon>
        <taxon>Poaceae</taxon>
        <taxon>PACMAD clade</taxon>
        <taxon>Panicoideae</taxon>
        <taxon>Panicodae</taxon>
        <taxon>Paniceae</taxon>
        <taxon>Panicinae</taxon>
        <taxon>Panicum</taxon>
        <taxon>Panicum sect. Panicum</taxon>
    </lineage>
</organism>
<dbReference type="Proteomes" id="UP000275267">
    <property type="component" value="Unassembled WGS sequence"/>
</dbReference>
<dbReference type="EMBL" id="PQIB02000001">
    <property type="protein sequence ID" value="RLN39995.1"/>
    <property type="molecule type" value="Genomic_DNA"/>
</dbReference>
<comment type="caution">
    <text evidence="4">The sequence shown here is derived from an EMBL/GenBank/DDBJ whole genome shotgun (WGS) entry which is preliminary data.</text>
</comment>
<evidence type="ECO:0000313" key="4">
    <source>
        <dbReference type="EMBL" id="RLN39995.1"/>
    </source>
</evidence>
<feature type="compositionally biased region" description="Polar residues" evidence="3">
    <location>
        <begin position="15"/>
        <end position="27"/>
    </location>
</feature>
<proteinExistence type="predicted"/>
<evidence type="ECO:0000256" key="2">
    <source>
        <dbReference type="ARBA" id="ARBA00022737"/>
    </source>
</evidence>
<feature type="region of interest" description="Disordered" evidence="3">
    <location>
        <begin position="259"/>
        <end position="285"/>
    </location>
</feature>